<evidence type="ECO:0000313" key="2">
    <source>
        <dbReference type="Proteomes" id="UP000789920"/>
    </source>
</evidence>
<evidence type="ECO:0000313" key="1">
    <source>
        <dbReference type="EMBL" id="CAG8852289.1"/>
    </source>
</evidence>
<feature type="non-terminal residue" evidence="1">
    <location>
        <position position="56"/>
    </location>
</feature>
<dbReference type="EMBL" id="CAJVQC010181090">
    <property type="protein sequence ID" value="CAG8852289.1"/>
    <property type="molecule type" value="Genomic_DNA"/>
</dbReference>
<feature type="non-terminal residue" evidence="1">
    <location>
        <position position="1"/>
    </location>
</feature>
<keyword evidence="2" id="KW-1185">Reference proteome</keyword>
<gene>
    <name evidence="1" type="ORF">RPERSI_LOCUS37002</name>
</gene>
<proteinExistence type="predicted"/>
<name>A0ACA9SZ15_9GLOM</name>
<comment type="caution">
    <text evidence="1">The sequence shown here is derived from an EMBL/GenBank/DDBJ whole genome shotgun (WGS) entry which is preliminary data.</text>
</comment>
<sequence length="56" mass="6296">TSKAITPPFIKENDELAGSFGEGIPQLTFSPPKPSQHHTSFSRYKLDFEEIEFLGK</sequence>
<protein>
    <submittedName>
        <fullName evidence="1">18876_t:CDS:1</fullName>
    </submittedName>
</protein>
<reference evidence="1" key="1">
    <citation type="submission" date="2021-06" db="EMBL/GenBank/DDBJ databases">
        <authorList>
            <person name="Kallberg Y."/>
            <person name="Tangrot J."/>
            <person name="Rosling A."/>
        </authorList>
    </citation>
    <scope>NUCLEOTIDE SEQUENCE</scope>
    <source>
        <strain evidence="1">MA461A</strain>
    </source>
</reference>
<organism evidence="1 2">
    <name type="scientific">Racocetra persica</name>
    <dbReference type="NCBI Taxonomy" id="160502"/>
    <lineage>
        <taxon>Eukaryota</taxon>
        <taxon>Fungi</taxon>
        <taxon>Fungi incertae sedis</taxon>
        <taxon>Mucoromycota</taxon>
        <taxon>Glomeromycotina</taxon>
        <taxon>Glomeromycetes</taxon>
        <taxon>Diversisporales</taxon>
        <taxon>Gigasporaceae</taxon>
        <taxon>Racocetra</taxon>
    </lineage>
</organism>
<dbReference type="Proteomes" id="UP000789920">
    <property type="component" value="Unassembled WGS sequence"/>
</dbReference>
<accession>A0ACA9SZ15</accession>